<feature type="domain" description="Flavodoxin-like fold" evidence="1">
    <location>
        <begin position="21"/>
        <end position="214"/>
    </location>
</feature>
<dbReference type="InterPro" id="IPR029039">
    <property type="entry name" value="Flavoprotein-like_sf"/>
</dbReference>
<accession>E7GLK2</accession>
<gene>
    <name evidence="2" type="ORF">HMPREF9474_01797</name>
</gene>
<dbReference type="AlphaFoldDB" id="E7GLK2"/>
<dbReference type="Gene3D" id="3.40.50.360">
    <property type="match status" value="1"/>
</dbReference>
<name>E7GLK2_CLOS6</name>
<evidence type="ECO:0000313" key="2">
    <source>
        <dbReference type="EMBL" id="EGA94338.1"/>
    </source>
</evidence>
<organism evidence="2 3">
    <name type="scientific">Clostridium symbiosum (strain WAL-14163)</name>
    <dbReference type="NCBI Taxonomy" id="742740"/>
    <lineage>
        <taxon>Bacteria</taxon>
        <taxon>Bacillati</taxon>
        <taxon>Bacillota</taxon>
        <taxon>Clostridia</taxon>
        <taxon>Lachnospirales</taxon>
        <taxon>Lachnospiraceae</taxon>
        <taxon>Otoolea</taxon>
    </lineage>
</organism>
<dbReference type="eggNOG" id="COG1182">
    <property type="taxonomic scope" value="Bacteria"/>
</dbReference>
<keyword evidence="3" id="KW-1185">Reference proteome</keyword>
<comment type="caution">
    <text evidence="2">The sequence shown here is derived from an EMBL/GenBank/DDBJ whole genome shotgun (WGS) entry which is preliminary data.</text>
</comment>
<dbReference type="EMBL" id="ADLQ01000041">
    <property type="protein sequence ID" value="EGA94338.1"/>
    <property type="molecule type" value="Genomic_DNA"/>
</dbReference>
<reference evidence="2 3" key="1">
    <citation type="submission" date="2010-12" db="EMBL/GenBank/DDBJ databases">
        <title>The Genome Sequence of Clostridium symbiosum strain WAL-14163.</title>
        <authorList>
            <person name="Earl A."/>
            <person name="Ward D."/>
            <person name="Feldgarden M."/>
            <person name="Gevers D."/>
            <person name="Finegold S.M."/>
            <person name="Summanen P.H."/>
            <person name="Molitoris D.R."/>
            <person name="Vaisanen M.L."/>
            <person name="Daigneault M."/>
            <person name="Young S.K."/>
            <person name="Zeng Q."/>
            <person name="Gargeya S."/>
            <person name="Fitzgerald M."/>
            <person name="Haas B."/>
            <person name="Abouelleil A."/>
            <person name="Alvarado L."/>
            <person name="Arachchi H.M."/>
            <person name="Berlin A."/>
            <person name="Brown A."/>
            <person name="Chapman S.B."/>
            <person name="Chen Z."/>
            <person name="Dunbar C."/>
            <person name="Freedman E."/>
            <person name="Gearin G."/>
            <person name="Gellesch M."/>
            <person name="Goldberg J."/>
            <person name="Griggs A."/>
            <person name="Gujja S."/>
            <person name="Heilman E."/>
            <person name="Heiman D."/>
            <person name="Howarth C."/>
            <person name="Larson L."/>
            <person name="Lui A."/>
            <person name="MacDonald P.J.P."/>
            <person name="Mehta T."/>
            <person name="Montmayeur A."/>
            <person name="Murphy C."/>
            <person name="Neiman D."/>
            <person name="Pearson M."/>
            <person name="Priest M."/>
            <person name="Roberts A."/>
            <person name="Saif S."/>
            <person name="Shea T."/>
            <person name="Shenoy N."/>
            <person name="Sisk P."/>
            <person name="Stolte C."/>
            <person name="Sykes S."/>
            <person name="White J."/>
            <person name="Yandava C."/>
            <person name="Nusbaum C."/>
            <person name="Birren B."/>
        </authorList>
    </citation>
    <scope>NUCLEOTIDE SEQUENCE [LARGE SCALE GENOMIC DNA]</scope>
    <source>
        <strain evidence="2 3">WAL-14163</strain>
    </source>
</reference>
<proteinExistence type="predicted"/>
<dbReference type="InterPro" id="IPR050104">
    <property type="entry name" value="FMN-dep_NADH:Q_OxRdtase_AzoR1"/>
</dbReference>
<dbReference type="HOGENOM" id="CLU_088964_3_1_9"/>
<evidence type="ECO:0000259" key="1">
    <source>
        <dbReference type="Pfam" id="PF02525"/>
    </source>
</evidence>
<dbReference type="PANTHER" id="PTHR43741:SF4">
    <property type="entry name" value="FMN-DEPENDENT NADH:QUINONE OXIDOREDUCTASE"/>
    <property type="match status" value="1"/>
</dbReference>
<dbReference type="Pfam" id="PF02525">
    <property type="entry name" value="Flavodoxin_2"/>
    <property type="match status" value="1"/>
</dbReference>
<dbReference type="PANTHER" id="PTHR43741">
    <property type="entry name" value="FMN-DEPENDENT NADH-AZOREDUCTASE 1"/>
    <property type="match status" value="1"/>
</dbReference>
<dbReference type="Proteomes" id="UP000002970">
    <property type="component" value="Unassembled WGS sequence"/>
</dbReference>
<dbReference type="SUPFAM" id="SSF52218">
    <property type="entry name" value="Flavoproteins"/>
    <property type="match status" value="1"/>
</dbReference>
<dbReference type="InterPro" id="IPR003680">
    <property type="entry name" value="Flavodoxin_fold"/>
</dbReference>
<evidence type="ECO:0000313" key="3">
    <source>
        <dbReference type="Proteomes" id="UP000002970"/>
    </source>
</evidence>
<sequence>MQFAFHRPLRSINEGRRKVMKRILYVDCCIRGDESRTRRLAARLVDGLGGRPGLNVETVRLMECNLTPLNAGEVELRNRLVSEGCFEDLFFGATRQFASADIIIIAAPFWDFSFPSLLRVYLERMCVSQMTFHYNEKGETVGDCRASRMIYVTTRGGYTGVMPSGYPNLAVEYLKAFCQMLGIARFDSVEAEGLDIYGNDPEEILKTAQRQADRLLAELLSGVKDV</sequence>
<protein>
    <recommendedName>
        <fullName evidence="1">Flavodoxin-like fold domain-containing protein</fullName>
    </recommendedName>
</protein>